<dbReference type="PROSITE" id="PS50157">
    <property type="entry name" value="ZINC_FINGER_C2H2_2"/>
    <property type="match status" value="4"/>
</dbReference>
<evidence type="ECO:0000313" key="11">
    <source>
        <dbReference type="Proteomes" id="UP000094527"/>
    </source>
</evidence>
<evidence type="ECO:0000256" key="4">
    <source>
        <dbReference type="ARBA" id="ARBA00022771"/>
    </source>
</evidence>
<feature type="domain" description="C2H2-type" evidence="9">
    <location>
        <begin position="93"/>
        <end position="117"/>
    </location>
</feature>
<dbReference type="GO" id="GO:0000978">
    <property type="term" value="F:RNA polymerase II cis-regulatory region sequence-specific DNA binding"/>
    <property type="evidence" value="ECO:0007669"/>
    <property type="project" value="TreeGrafter"/>
</dbReference>
<organism evidence="10 11">
    <name type="scientific">Orchesella cincta</name>
    <name type="common">Springtail</name>
    <name type="synonym">Podura cincta</name>
    <dbReference type="NCBI Taxonomy" id="48709"/>
    <lineage>
        <taxon>Eukaryota</taxon>
        <taxon>Metazoa</taxon>
        <taxon>Ecdysozoa</taxon>
        <taxon>Arthropoda</taxon>
        <taxon>Hexapoda</taxon>
        <taxon>Collembola</taxon>
        <taxon>Entomobryomorpha</taxon>
        <taxon>Entomobryoidea</taxon>
        <taxon>Orchesellidae</taxon>
        <taxon>Orchesellinae</taxon>
        <taxon>Orchesella</taxon>
    </lineage>
</organism>
<evidence type="ECO:0000256" key="8">
    <source>
        <dbReference type="PROSITE-ProRule" id="PRU00042"/>
    </source>
</evidence>
<dbReference type="SUPFAM" id="SSF57667">
    <property type="entry name" value="beta-beta-alpha zinc fingers"/>
    <property type="match status" value="2"/>
</dbReference>
<dbReference type="InterPro" id="IPR013087">
    <property type="entry name" value="Znf_C2H2_type"/>
</dbReference>
<dbReference type="SMART" id="SM00355">
    <property type="entry name" value="ZnF_C2H2"/>
    <property type="match status" value="4"/>
</dbReference>
<keyword evidence="5" id="KW-0862">Zinc</keyword>
<keyword evidence="7" id="KW-0539">Nucleus</keyword>
<keyword evidence="11" id="KW-1185">Reference proteome</keyword>
<dbReference type="InterPro" id="IPR036236">
    <property type="entry name" value="Znf_C2H2_sf"/>
</dbReference>
<evidence type="ECO:0000256" key="1">
    <source>
        <dbReference type="ARBA" id="ARBA00004123"/>
    </source>
</evidence>
<dbReference type="FunFam" id="3.30.160.60:FF:000100">
    <property type="entry name" value="Zinc finger 45-like"/>
    <property type="match status" value="1"/>
</dbReference>
<keyword evidence="2" id="KW-0479">Metal-binding</keyword>
<dbReference type="GO" id="GO:0000981">
    <property type="term" value="F:DNA-binding transcription factor activity, RNA polymerase II-specific"/>
    <property type="evidence" value="ECO:0007669"/>
    <property type="project" value="TreeGrafter"/>
</dbReference>
<dbReference type="Proteomes" id="UP000094527">
    <property type="component" value="Unassembled WGS sequence"/>
</dbReference>
<keyword evidence="3" id="KW-0677">Repeat</keyword>
<feature type="domain" description="C2H2-type" evidence="9">
    <location>
        <begin position="34"/>
        <end position="62"/>
    </location>
</feature>
<accession>A0A1D2MAV0</accession>
<evidence type="ECO:0000313" key="10">
    <source>
        <dbReference type="EMBL" id="ODM90110.1"/>
    </source>
</evidence>
<evidence type="ECO:0000259" key="9">
    <source>
        <dbReference type="PROSITE" id="PS50157"/>
    </source>
</evidence>
<evidence type="ECO:0000256" key="6">
    <source>
        <dbReference type="ARBA" id="ARBA00023125"/>
    </source>
</evidence>
<evidence type="ECO:0000256" key="5">
    <source>
        <dbReference type="ARBA" id="ARBA00022833"/>
    </source>
</evidence>
<proteinExistence type="predicted"/>
<dbReference type="GO" id="GO:0008270">
    <property type="term" value="F:zinc ion binding"/>
    <property type="evidence" value="ECO:0007669"/>
    <property type="project" value="UniProtKB-KW"/>
</dbReference>
<dbReference type="EMBL" id="LJIJ01002164">
    <property type="protein sequence ID" value="ODM90110.1"/>
    <property type="molecule type" value="Genomic_DNA"/>
</dbReference>
<dbReference type="Gene3D" id="3.30.160.60">
    <property type="entry name" value="Classic Zinc Finger"/>
    <property type="match status" value="4"/>
</dbReference>
<name>A0A1D2MAV0_ORCCI</name>
<evidence type="ECO:0000256" key="7">
    <source>
        <dbReference type="ARBA" id="ARBA00023242"/>
    </source>
</evidence>
<dbReference type="PROSITE" id="PS00028">
    <property type="entry name" value="ZINC_FINGER_C2H2_1"/>
    <property type="match status" value="4"/>
</dbReference>
<dbReference type="AlphaFoldDB" id="A0A1D2MAV0"/>
<comment type="subcellular location">
    <subcellularLocation>
        <location evidence="1">Nucleus</location>
    </subcellularLocation>
</comment>
<keyword evidence="6" id="KW-0238">DNA-binding</keyword>
<sequence>MNRPFKCLVCGKRFRRKDTLKQHEKLHKNNGEKFNCPHCNKVYTRQDNLRTHYLQVHGTPEERLHTCIFCDEKLSRWKHLEQHIHGHTNERPFACQFCPKDFKASKHLHQHLKVHQK</sequence>
<dbReference type="Pfam" id="PF00096">
    <property type="entry name" value="zf-C2H2"/>
    <property type="match status" value="2"/>
</dbReference>
<feature type="domain" description="C2H2-type" evidence="9">
    <location>
        <begin position="5"/>
        <end position="32"/>
    </location>
</feature>
<dbReference type="PANTHER" id="PTHR23235:SF120">
    <property type="entry name" value="KRUPPEL-LIKE FACTOR 15"/>
    <property type="match status" value="1"/>
</dbReference>
<evidence type="ECO:0000256" key="3">
    <source>
        <dbReference type="ARBA" id="ARBA00022737"/>
    </source>
</evidence>
<dbReference type="OMA" id="CYARRDY"/>
<keyword evidence="4 8" id="KW-0863">Zinc-finger</keyword>
<gene>
    <name evidence="10" type="ORF">Ocin01_16572</name>
</gene>
<comment type="caution">
    <text evidence="10">The sequence shown here is derived from an EMBL/GenBank/DDBJ whole genome shotgun (WGS) entry which is preliminary data.</text>
</comment>
<evidence type="ECO:0000256" key="2">
    <source>
        <dbReference type="ARBA" id="ARBA00022723"/>
    </source>
</evidence>
<feature type="domain" description="C2H2-type" evidence="9">
    <location>
        <begin position="65"/>
        <end position="92"/>
    </location>
</feature>
<reference evidence="10 11" key="1">
    <citation type="journal article" date="2016" name="Genome Biol. Evol.">
        <title>Gene Family Evolution Reflects Adaptation to Soil Environmental Stressors in the Genome of the Collembolan Orchesella cincta.</title>
        <authorList>
            <person name="Faddeeva-Vakhrusheva A."/>
            <person name="Derks M.F."/>
            <person name="Anvar S.Y."/>
            <person name="Agamennone V."/>
            <person name="Suring W."/>
            <person name="Smit S."/>
            <person name="van Straalen N.M."/>
            <person name="Roelofs D."/>
        </authorList>
    </citation>
    <scope>NUCLEOTIDE SEQUENCE [LARGE SCALE GENOMIC DNA]</scope>
    <source>
        <tissue evidence="10">Mixed pool</tissue>
    </source>
</reference>
<protein>
    <submittedName>
        <fullName evidence="10">Putative zinc finger protein</fullName>
    </submittedName>
</protein>
<dbReference type="PANTHER" id="PTHR23235">
    <property type="entry name" value="KRUEPPEL-LIKE TRANSCRIPTION FACTOR"/>
    <property type="match status" value="1"/>
</dbReference>
<dbReference type="GO" id="GO:0005634">
    <property type="term" value="C:nucleus"/>
    <property type="evidence" value="ECO:0007669"/>
    <property type="project" value="UniProtKB-SubCell"/>
</dbReference>
<dbReference type="FunFam" id="3.30.160.60:FF:000875">
    <property type="entry name" value="zinc finger protein 236 isoform X7"/>
    <property type="match status" value="1"/>
</dbReference>
<dbReference type="STRING" id="48709.A0A1D2MAV0"/>
<dbReference type="OrthoDB" id="10004641at2759"/>